<name>A0A0F9R569_9ZZZZ</name>
<accession>A0A0F9R569</accession>
<gene>
    <name evidence="2" type="ORF">LCGC14_0935680</name>
</gene>
<keyword evidence="1" id="KW-0812">Transmembrane</keyword>
<proteinExistence type="predicted"/>
<dbReference type="EMBL" id="LAZR01003242">
    <property type="protein sequence ID" value="KKN20431.1"/>
    <property type="molecule type" value="Genomic_DNA"/>
</dbReference>
<protein>
    <submittedName>
        <fullName evidence="2">Uncharacterized protein</fullName>
    </submittedName>
</protein>
<organism evidence="2">
    <name type="scientific">marine sediment metagenome</name>
    <dbReference type="NCBI Taxonomy" id="412755"/>
    <lineage>
        <taxon>unclassified sequences</taxon>
        <taxon>metagenomes</taxon>
        <taxon>ecological metagenomes</taxon>
    </lineage>
</organism>
<keyword evidence="1" id="KW-1133">Transmembrane helix</keyword>
<reference evidence="2" key="1">
    <citation type="journal article" date="2015" name="Nature">
        <title>Complex archaea that bridge the gap between prokaryotes and eukaryotes.</title>
        <authorList>
            <person name="Spang A."/>
            <person name="Saw J.H."/>
            <person name="Jorgensen S.L."/>
            <person name="Zaremba-Niedzwiedzka K."/>
            <person name="Martijn J."/>
            <person name="Lind A.E."/>
            <person name="van Eijk R."/>
            <person name="Schleper C."/>
            <person name="Guy L."/>
            <person name="Ettema T.J."/>
        </authorList>
    </citation>
    <scope>NUCLEOTIDE SEQUENCE</scope>
</reference>
<evidence type="ECO:0000256" key="1">
    <source>
        <dbReference type="SAM" id="Phobius"/>
    </source>
</evidence>
<dbReference type="AlphaFoldDB" id="A0A0F9R569"/>
<keyword evidence="1" id="KW-0472">Membrane</keyword>
<feature type="transmembrane region" description="Helical" evidence="1">
    <location>
        <begin position="12"/>
        <end position="34"/>
    </location>
</feature>
<evidence type="ECO:0000313" key="2">
    <source>
        <dbReference type="EMBL" id="KKN20431.1"/>
    </source>
</evidence>
<sequence length="93" mass="10253">MILDHAPSTLDYGLYGLLAVVMIRELFSLIRFAFTSRKNSNPGNPHMTASELRGHLEGLSTNLRDIRDGQVAIQTKLDQVVSGVSTLLTRKAN</sequence>
<comment type="caution">
    <text evidence="2">The sequence shown here is derived from an EMBL/GenBank/DDBJ whole genome shotgun (WGS) entry which is preliminary data.</text>
</comment>